<evidence type="ECO:0000313" key="8">
    <source>
        <dbReference type="EMBL" id="UTR83511.1"/>
    </source>
</evidence>
<dbReference type="InterPro" id="IPR015421">
    <property type="entry name" value="PyrdxlP-dep_Trfase_major"/>
</dbReference>
<evidence type="ECO:0000256" key="5">
    <source>
        <dbReference type="ARBA" id="ARBA00022898"/>
    </source>
</evidence>
<keyword evidence="9" id="KW-1185">Reference proteome</keyword>
<evidence type="ECO:0000313" key="9">
    <source>
        <dbReference type="Proteomes" id="UP001058236"/>
    </source>
</evidence>
<reference evidence="8" key="1">
    <citation type="submission" date="2022-07" db="EMBL/GenBank/DDBJ databases">
        <title>Genomic of Streptomyces cavourensis F2.</title>
        <authorList>
            <person name="Hu S."/>
            <person name="Liang W."/>
        </authorList>
    </citation>
    <scope>NUCLEOTIDE SEQUENCE</scope>
    <source>
        <strain evidence="8">F2</strain>
    </source>
</reference>
<dbReference type="PANTHER" id="PTHR46383">
    <property type="entry name" value="ASPARTATE AMINOTRANSFERASE"/>
    <property type="match status" value="1"/>
</dbReference>
<keyword evidence="5" id="KW-0663">Pyridoxal phosphate</keyword>
<dbReference type="InterPro" id="IPR004839">
    <property type="entry name" value="Aminotransferase_I/II_large"/>
</dbReference>
<dbReference type="Proteomes" id="UP001058236">
    <property type="component" value="Chromosome"/>
</dbReference>
<evidence type="ECO:0000256" key="6">
    <source>
        <dbReference type="SAM" id="MobiDB-lite"/>
    </source>
</evidence>
<keyword evidence="3 8" id="KW-0032">Aminotransferase</keyword>
<dbReference type="InterPro" id="IPR050596">
    <property type="entry name" value="AspAT/PAT-like"/>
</dbReference>
<feature type="region of interest" description="Disordered" evidence="6">
    <location>
        <begin position="416"/>
        <end position="455"/>
    </location>
</feature>
<evidence type="ECO:0000256" key="2">
    <source>
        <dbReference type="ARBA" id="ARBA00007441"/>
    </source>
</evidence>
<feature type="domain" description="Aminotransferase class I/classII large" evidence="7">
    <location>
        <begin position="25"/>
        <end position="372"/>
    </location>
</feature>
<dbReference type="SUPFAM" id="SSF53383">
    <property type="entry name" value="PLP-dependent transferases"/>
    <property type="match status" value="1"/>
</dbReference>
<evidence type="ECO:0000256" key="4">
    <source>
        <dbReference type="ARBA" id="ARBA00022679"/>
    </source>
</evidence>
<protein>
    <submittedName>
        <fullName evidence="8">Pyridoxal phosphate-dependent aminotransferase</fullName>
    </submittedName>
</protein>
<comment type="similarity">
    <text evidence="2">Belongs to the class-I pyridoxal-phosphate-dependent aminotransferase family.</text>
</comment>
<organism evidence="8 9">
    <name type="scientific">Streptomyces cavourensis</name>
    <dbReference type="NCBI Taxonomy" id="67258"/>
    <lineage>
        <taxon>Bacteria</taxon>
        <taxon>Bacillati</taxon>
        <taxon>Actinomycetota</taxon>
        <taxon>Actinomycetes</taxon>
        <taxon>Kitasatosporales</taxon>
        <taxon>Streptomycetaceae</taxon>
        <taxon>Streptomyces</taxon>
    </lineage>
</organism>
<dbReference type="InterPro" id="IPR015424">
    <property type="entry name" value="PyrdxlP-dep_Trfase"/>
</dbReference>
<proteinExistence type="inferred from homology"/>
<dbReference type="PANTHER" id="PTHR46383:SF1">
    <property type="entry name" value="ASPARTATE AMINOTRANSFERASE"/>
    <property type="match status" value="1"/>
</dbReference>
<dbReference type="EMBL" id="CP101397">
    <property type="protein sequence ID" value="UTR83511.1"/>
    <property type="molecule type" value="Genomic_DNA"/>
</dbReference>
<evidence type="ECO:0000256" key="3">
    <source>
        <dbReference type="ARBA" id="ARBA00022576"/>
    </source>
</evidence>
<keyword evidence="4" id="KW-0808">Transferase</keyword>
<gene>
    <name evidence="8" type="ORF">NLU04_33305</name>
</gene>
<accession>A0ABY5FIS2</accession>
<dbReference type="Gene3D" id="3.90.1150.10">
    <property type="entry name" value="Aspartate Aminotransferase, domain 1"/>
    <property type="match status" value="1"/>
</dbReference>
<dbReference type="RefSeq" id="WP_255240217.1">
    <property type="nucleotide sequence ID" value="NZ_CP101397.1"/>
</dbReference>
<evidence type="ECO:0000259" key="7">
    <source>
        <dbReference type="Pfam" id="PF00155"/>
    </source>
</evidence>
<comment type="cofactor">
    <cofactor evidence="1">
        <name>pyridoxal 5'-phosphate</name>
        <dbReference type="ChEBI" id="CHEBI:597326"/>
    </cofactor>
</comment>
<feature type="compositionally biased region" description="Low complexity" evidence="6">
    <location>
        <begin position="431"/>
        <end position="445"/>
    </location>
</feature>
<dbReference type="Gene3D" id="3.40.640.10">
    <property type="entry name" value="Type I PLP-dependent aspartate aminotransferase-like (Major domain)"/>
    <property type="match status" value="1"/>
</dbReference>
<evidence type="ECO:0000256" key="1">
    <source>
        <dbReference type="ARBA" id="ARBA00001933"/>
    </source>
</evidence>
<dbReference type="GO" id="GO:0008483">
    <property type="term" value="F:transaminase activity"/>
    <property type="evidence" value="ECO:0007669"/>
    <property type="project" value="UniProtKB-KW"/>
</dbReference>
<dbReference type="InterPro" id="IPR015422">
    <property type="entry name" value="PyrdxlP-dep_Trfase_small"/>
</dbReference>
<dbReference type="Pfam" id="PF00155">
    <property type="entry name" value="Aminotran_1_2"/>
    <property type="match status" value="1"/>
</dbReference>
<dbReference type="CDD" id="cd00609">
    <property type="entry name" value="AAT_like"/>
    <property type="match status" value="1"/>
</dbReference>
<name>A0ABY5FIS2_9ACTN</name>
<sequence>MSATLAADEALARRRAAGERVLSMASGEIGLPVLPALADRLAAAATENAYGSVAGSPALRTAVAGYWERRGLPVDPGLVVAGPGSKSLLFAVLLAIGGDVVVPVPSWVSYAAQARLVGARPIPVPILPGEGGVPDPARLREAVTDARASGQRPRAVIVTVPDNPTGTVASAATVRELAAVARELDLIVVSDEIYGDLVHDGSAPAVSPALYAPERTVVTTGLTKNLAVGGWRTGVARLPDGEPGRALHARLVAVASQIWSSPPAPVQSAAAYAFGEPPEVVERVAASRRLHETVVRAVAARFTAVGAELHPVAATCYLYPDFEPLRDHLAEAHGVHGGDGLAALFSERYGIGVLPASAFGEPGRRLRIRAATSHFYGETAERQTAALEAADPLALPWIRESVDRVAEALADLTGRTDLAGRAPLPDPANPEDPAGPANPADPAGAQVPAALAPHP</sequence>